<keyword evidence="1" id="KW-0472">Membrane</keyword>
<keyword evidence="1" id="KW-1133">Transmembrane helix</keyword>
<feature type="transmembrane region" description="Helical" evidence="1">
    <location>
        <begin position="7"/>
        <end position="29"/>
    </location>
</feature>
<accession>A0A7X3IQD1</accession>
<name>A0A7X3IQD1_9BACL</name>
<proteinExistence type="predicted"/>
<sequence length="116" mass="13138">MKNTRRNLLIIVACTLLLIGCIVITWPFIEDAMNNGQVSNPSANPNLRHLTEAERQQILDTTDAIVTKYGTFKRTTTTQPLPDKGVVYDTKYVNKNTKVIIKDGRRFDRVPDGSKF</sequence>
<dbReference type="PROSITE" id="PS51257">
    <property type="entry name" value="PROKAR_LIPOPROTEIN"/>
    <property type="match status" value="1"/>
</dbReference>
<keyword evidence="3" id="KW-1185">Reference proteome</keyword>
<keyword evidence="1" id="KW-0812">Transmembrane</keyword>
<dbReference type="AlphaFoldDB" id="A0A7X3IQD1"/>
<gene>
    <name evidence="2" type="ORF">GRF59_22285</name>
</gene>
<evidence type="ECO:0000313" key="3">
    <source>
        <dbReference type="Proteomes" id="UP000460318"/>
    </source>
</evidence>
<dbReference type="Proteomes" id="UP000460318">
    <property type="component" value="Unassembled WGS sequence"/>
</dbReference>
<evidence type="ECO:0000313" key="2">
    <source>
        <dbReference type="EMBL" id="MWV46337.1"/>
    </source>
</evidence>
<organism evidence="2 3">
    <name type="scientific">Paenibacillus dendrobii</name>
    <dbReference type="NCBI Taxonomy" id="2691084"/>
    <lineage>
        <taxon>Bacteria</taxon>
        <taxon>Bacillati</taxon>
        <taxon>Bacillota</taxon>
        <taxon>Bacilli</taxon>
        <taxon>Bacillales</taxon>
        <taxon>Paenibacillaceae</taxon>
        <taxon>Paenibacillus</taxon>
    </lineage>
</organism>
<dbReference type="EMBL" id="WUBI01000004">
    <property type="protein sequence ID" value="MWV46337.1"/>
    <property type="molecule type" value="Genomic_DNA"/>
</dbReference>
<evidence type="ECO:0000256" key="1">
    <source>
        <dbReference type="SAM" id="Phobius"/>
    </source>
</evidence>
<protein>
    <submittedName>
        <fullName evidence="2">Uncharacterized protein</fullName>
    </submittedName>
</protein>
<comment type="caution">
    <text evidence="2">The sequence shown here is derived from an EMBL/GenBank/DDBJ whole genome shotgun (WGS) entry which is preliminary data.</text>
</comment>
<reference evidence="2 3" key="1">
    <citation type="submission" date="2019-12" db="EMBL/GenBank/DDBJ databases">
        <title>Paenibacillus sp. nov., an endophytic bacterium isolated from the stem of Dendrobium.</title>
        <authorList>
            <person name="Zhao R."/>
        </authorList>
    </citation>
    <scope>NUCLEOTIDE SEQUENCE [LARGE SCALE GENOMIC DNA]</scope>
    <source>
        <strain evidence="2 3">HJL G12</strain>
    </source>
</reference>